<dbReference type="Proteomes" id="UP001487305">
    <property type="component" value="Unassembled WGS sequence"/>
</dbReference>
<feature type="domain" description="Thioredoxin" evidence="1">
    <location>
        <begin position="5"/>
        <end position="99"/>
    </location>
</feature>
<dbReference type="InterPro" id="IPR036249">
    <property type="entry name" value="Thioredoxin-like_sf"/>
</dbReference>
<keyword evidence="3" id="KW-1185">Reference proteome</keyword>
<dbReference type="Gene3D" id="3.40.30.10">
    <property type="entry name" value="Glutaredoxin"/>
    <property type="match status" value="1"/>
</dbReference>
<dbReference type="InterPro" id="IPR013766">
    <property type="entry name" value="Thioredoxin_domain"/>
</dbReference>
<organism evidence="2 3">
    <name type="scientific">Raoultibacter massiliensis</name>
    <dbReference type="NCBI Taxonomy" id="1852371"/>
    <lineage>
        <taxon>Bacteria</taxon>
        <taxon>Bacillati</taxon>
        <taxon>Actinomycetota</taxon>
        <taxon>Coriobacteriia</taxon>
        <taxon>Eggerthellales</taxon>
        <taxon>Eggerthellaceae</taxon>
        <taxon>Raoultibacter</taxon>
    </lineage>
</organism>
<protein>
    <submittedName>
        <fullName evidence="2">Thioredoxin family protein</fullName>
    </submittedName>
</protein>
<accession>A0ABV1JFZ9</accession>
<evidence type="ECO:0000259" key="1">
    <source>
        <dbReference type="Pfam" id="PF00085"/>
    </source>
</evidence>
<dbReference type="Pfam" id="PF00085">
    <property type="entry name" value="Thioredoxin"/>
    <property type="match status" value="1"/>
</dbReference>
<evidence type="ECO:0000313" key="3">
    <source>
        <dbReference type="Proteomes" id="UP001487305"/>
    </source>
</evidence>
<dbReference type="SUPFAM" id="SSF52833">
    <property type="entry name" value="Thioredoxin-like"/>
    <property type="match status" value="1"/>
</dbReference>
<sequence length="106" mass="12277">MASATILTDENIVEFIEGQEKPVLVCFYSSEEDTQYQFDKVIEELADTQDKVAIGKIDAWKNPESARFYNAKWFPTSIMFSNGEIKDYCVGEDYAEQVMERFANFF</sequence>
<dbReference type="RefSeq" id="WP_102373808.1">
    <property type="nucleotide sequence ID" value="NZ_JBBNOP010000010.1"/>
</dbReference>
<evidence type="ECO:0000313" key="2">
    <source>
        <dbReference type="EMBL" id="MEQ3363597.1"/>
    </source>
</evidence>
<reference evidence="2 3" key="1">
    <citation type="submission" date="2024-04" db="EMBL/GenBank/DDBJ databases">
        <title>Human intestinal bacterial collection.</title>
        <authorList>
            <person name="Pauvert C."/>
            <person name="Hitch T.C.A."/>
            <person name="Clavel T."/>
        </authorList>
    </citation>
    <scope>NUCLEOTIDE SEQUENCE [LARGE SCALE GENOMIC DNA]</scope>
    <source>
        <strain evidence="2 3">CLA-KB-H42</strain>
    </source>
</reference>
<name>A0ABV1JFZ9_9ACTN</name>
<comment type="caution">
    <text evidence="2">The sequence shown here is derived from an EMBL/GenBank/DDBJ whole genome shotgun (WGS) entry which is preliminary data.</text>
</comment>
<dbReference type="CDD" id="cd02947">
    <property type="entry name" value="TRX_family"/>
    <property type="match status" value="1"/>
</dbReference>
<gene>
    <name evidence="2" type="ORF">AAA083_11495</name>
</gene>
<dbReference type="EMBL" id="JBBNOP010000010">
    <property type="protein sequence ID" value="MEQ3363597.1"/>
    <property type="molecule type" value="Genomic_DNA"/>
</dbReference>
<proteinExistence type="predicted"/>